<protein>
    <submittedName>
        <fullName evidence="2">Uncharacterized protein</fullName>
    </submittedName>
</protein>
<evidence type="ECO:0000256" key="1">
    <source>
        <dbReference type="SAM" id="Phobius"/>
    </source>
</evidence>
<dbReference type="HOGENOM" id="CLU_3257546_0_0_6"/>
<comment type="caution">
    <text evidence="2">The sequence shown here is derived from an EMBL/GenBank/DDBJ whole genome shotgun (WGS) entry which is preliminary data.</text>
</comment>
<dbReference type="Proteomes" id="UP000013259">
    <property type="component" value="Unassembled WGS sequence"/>
</dbReference>
<keyword evidence="1" id="KW-1133">Transmembrane helix</keyword>
<sequence length="42" mass="4991">MERVFVLPVNILFIININCLPEIILNPMIIILKMQMKVYTMQ</sequence>
<keyword evidence="1" id="KW-0472">Membrane</keyword>
<evidence type="ECO:0000313" key="3">
    <source>
        <dbReference type="Proteomes" id="UP000013259"/>
    </source>
</evidence>
<reference evidence="2 3" key="1">
    <citation type="submission" date="2013-02" db="EMBL/GenBank/DDBJ databases">
        <authorList>
            <person name="McClelland M."/>
            <person name="Porwollik S."/>
            <person name="Desai P."/>
            <person name="Cheng P."/>
            <person name="Wollam A."/>
            <person name="Pepin K."/>
            <person name="Bhonagiri V."/>
            <person name="Fulton L."/>
            <person name="Fulton R."/>
            <person name="Delehaunty K."/>
            <person name="Fronick C."/>
            <person name="Godfrey J."/>
            <person name="Waligorski J."/>
            <person name="Appelbaum E."/>
            <person name="Tomlinson C."/>
            <person name="Warren W."/>
            <person name="Sodergren E."/>
            <person name="Weinstock G."/>
            <person name="Wilson R.K."/>
        </authorList>
    </citation>
    <scope>NUCLEOTIDE SEQUENCE [LARGE SCALE GENOMIC DNA]</scope>
    <source>
        <strain evidence="2 3">UC16</strain>
    </source>
</reference>
<name>M7RBC9_SALDU</name>
<accession>M7RBC9</accession>
<dbReference type="EMBL" id="APMR01000105">
    <property type="protein sequence ID" value="EMR50629.1"/>
    <property type="molecule type" value="Genomic_DNA"/>
</dbReference>
<feature type="transmembrane region" description="Helical" evidence="1">
    <location>
        <begin position="12"/>
        <end position="32"/>
    </location>
</feature>
<evidence type="ECO:0000313" key="2">
    <source>
        <dbReference type="EMBL" id="EMR50629.1"/>
    </source>
</evidence>
<proteinExistence type="predicted"/>
<dbReference type="AlphaFoldDB" id="M7RBC9"/>
<gene>
    <name evidence="2" type="ORF">A670_04167</name>
</gene>
<keyword evidence="1" id="KW-0812">Transmembrane</keyword>
<organism evidence="2 3">
    <name type="scientific">Salmonella enterica subsp. enterica serovar Dublin str. UC16</name>
    <dbReference type="NCBI Taxonomy" id="1192688"/>
    <lineage>
        <taxon>Bacteria</taxon>
        <taxon>Pseudomonadati</taxon>
        <taxon>Pseudomonadota</taxon>
        <taxon>Gammaproteobacteria</taxon>
        <taxon>Enterobacterales</taxon>
        <taxon>Enterobacteriaceae</taxon>
        <taxon>Salmonella</taxon>
    </lineage>
</organism>